<dbReference type="RefSeq" id="WP_065922330.1">
    <property type="nucleotide sequence ID" value="NZ_CP088969.1"/>
</dbReference>
<reference evidence="1" key="1">
    <citation type="submission" date="2022-09" db="EMBL/GenBank/DDBJ databases">
        <title>The genome sequence of Rhodococcus aetherivorans N1.</title>
        <authorList>
            <person name="Jiang W."/>
        </authorList>
    </citation>
    <scope>NUCLEOTIDE SEQUENCE</scope>
    <source>
        <strain evidence="1">N1</strain>
    </source>
</reference>
<protein>
    <submittedName>
        <fullName evidence="1">Uncharacterized protein</fullName>
    </submittedName>
</protein>
<accession>A0AA46SFK7</accession>
<organism evidence="1 2">
    <name type="scientific">Rhodococcus aetherivorans</name>
    <dbReference type="NCBI Taxonomy" id="191292"/>
    <lineage>
        <taxon>Bacteria</taxon>
        <taxon>Bacillati</taxon>
        <taxon>Actinomycetota</taxon>
        <taxon>Actinomycetes</taxon>
        <taxon>Mycobacteriales</taxon>
        <taxon>Nocardiaceae</taxon>
        <taxon>Rhodococcus</taxon>
    </lineage>
</organism>
<gene>
    <name evidence="1" type="ORF">OCS65_10220</name>
</gene>
<name>A0AA46SFK7_9NOCA</name>
<proteinExistence type="predicted"/>
<dbReference type="GeneID" id="83620795"/>
<evidence type="ECO:0000313" key="2">
    <source>
        <dbReference type="Proteomes" id="UP001163947"/>
    </source>
</evidence>
<evidence type="ECO:0000313" key="1">
    <source>
        <dbReference type="EMBL" id="UYF96092.1"/>
    </source>
</evidence>
<dbReference type="EMBL" id="CP106982">
    <property type="protein sequence ID" value="UYF96092.1"/>
    <property type="molecule type" value="Genomic_DNA"/>
</dbReference>
<dbReference type="Proteomes" id="UP001163947">
    <property type="component" value="Chromosome"/>
</dbReference>
<sequence>MGSTAGTDCGDFAAAPWLYPGTAAPGSGLLRGDGYHRARPRPGAGLGAARLDGREDSMLDEALRRAGVAGVGDRHLVVAVGSNACPAVVRRKFTAGNVDTTVPFLRATVEGIAVGHSAHVSVAGYVAATAFRRPGTRTPVFASLLDRDQLACLDATEPNYTRRTVTADECRLEIDGGQRPASFGVYVSKWGALAPPGAPPLRLRSQEALFAALLRHCAGFAALVGRRPHEYRSAMKALAGEADLRAALRQSFAASGWAARSGFDG</sequence>
<dbReference type="AlphaFoldDB" id="A0AA46SFK7"/>